<dbReference type="Gene3D" id="3.30.300.30">
    <property type="match status" value="1"/>
</dbReference>
<dbReference type="InterPro" id="IPR050237">
    <property type="entry name" value="ATP-dep_AMP-bd_enzyme"/>
</dbReference>
<proteinExistence type="predicted"/>
<dbReference type="PANTHER" id="PTHR43767">
    <property type="entry name" value="LONG-CHAIN-FATTY-ACID--COA LIGASE"/>
    <property type="match status" value="1"/>
</dbReference>
<feature type="domain" description="AMP-dependent synthetase/ligase" evidence="1">
    <location>
        <begin position="41"/>
        <end position="431"/>
    </location>
</feature>
<comment type="caution">
    <text evidence="3">The sequence shown here is derived from an EMBL/GenBank/DDBJ whole genome shotgun (WGS) entry which is preliminary data.</text>
</comment>
<dbReference type="NCBIfam" id="NF004822">
    <property type="entry name" value="PRK06178.1"/>
    <property type="match status" value="1"/>
</dbReference>
<dbReference type="PROSITE" id="PS00455">
    <property type="entry name" value="AMP_BINDING"/>
    <property type="match status" value="1"/>
</dbReference>
<dbReference type="InterPro" id="IPR000873">
    <property type="entry name" value="AMP-dep_synth/lig_dom"/>
</dbReference>
<dbReference type="PATRIC" id="fig|1526658.3.peg.4154"/>
<dbReference type="OrthoDB" id="9803968at2"/>
<evidence type="ECO:0000259" key="1">
    <source>
        <dbReference type="Pfam" id="PF00501"/>
    </source>
</evidence>
<evidence type="ECO:0000313" key="3">
    <source>
        <dbReference type="EMBL" id="KPH76429.1"/>
    </source>
</evidence>
<keyword evidence="4" id="KW-1185">Reference proteome</keyword>
<dbReference type="Pfam" id="PF00501">
    <property type="entry name" value="AMP-binding"/>
    <property type="match status" value="1"/>
</dbReference>
<evidence type="ECO:0000259" key="2">
    <source>
        <dbReference type="Pfam" id="PF13193"/>
    </source>
</evidence>
<dbReference type="RefSeq" id="WP_054211448.1">
    <property type="nucleotide sequence ID" value="NZ_LGSZ01000068.1"/>
</dbReference>
<dbReference type="PANTHER" id="PTHR43767:SF1">
    <property type="entry name" value="NONRIBOSOMAL PEPTIDE SYNTHASE PES1 (EUROFUNG)-RELATED"/>
    <property type="match status" value="1"/>
</dbReference>
<dbReference type="Gene3D" id="3.40.50.12780">
    <property type="entry name" value="N-terminal domain of ligase-like"/>
    <property type="match status" value="1"/>
</dbReference>
<protein>
    <submittedName>
        <fullName evidence="3">Acyl-CoA synthetase</fullName>
    </submittedName>
</protein>
<name>A0A0N1EZN0_9HYPH</name>
<feature type="domain" description="AMP-binding enzyme C-terminal" evidence="2">
    <location>
        <begin position="481"/>
        <end position="556"/>
    </location>
</feature>
<dbReference type="InterPro" id="IPR042099">
    <property type="entry name" value="ANL_N_sf"/>
</dbReference>
<dbReference type="SUPFAM" id="SSF56801">
    <property type="entry name" value="Acetyl-CoA synthetase-like"/>
    <property type="match status" value="1"/>
</dbReference>
<accession>A0A0N1EZN0</accession>
<dbReference type="Pfam" id="PF13193">
    <property type="entry name" value="AMP-binding_C"/>
    <property type="match status" value="1"/>
</dbReference>
<dbReference type="InterPro" id="IPR025110">
    <property type="entry name" value="AMP-bd_C"/>
</dbReference>
<dbReference type="AlphaFoldDB" id="A0A0N1EZN0"/>
<reference evidence="3 4" key="1">
    <citation type="submission" date="2015-07" db="EMBL/GenBank/DDBJ databases">
        <title>Whole genome sequencing of Bosea vaviloviae isolated from cave pool.</title>
        <authorList>
            <person name="Tan N.E.H."/>
            <person name="Lee Y.P."/>
            <person name="Gan H.M."/>
            <person name="Barton H."/>
            <person name="Savka M.A."/>
        </authorList>
    </citation>
    <scope>NUCLEOTIDE SEQUENCE [LARGE SCALE GENOMIC DNA]</scope>
    <source>
        <strain evidence="3 4">SD260</strain>
    </source>
</reference>
<dbReference type="EMBL" id="LGSZ01000068">
    <property type="protein sequence ID" value="KPH76429.1"/>
    <property type="molecule type" value="Genomic_DNA"/>
</dbReference>
<dbReference type="InterPro" id="IPR045851">
    <property type="entry name" value="AMP-bd_C_sf"/>
</dbReference>
<organism evidence="3 4">
    <name type="scientific">Bosea vaviloviae</name>
    <dbReference type="NCBI Taxonomy" id="1526658"/>
    <lineage>
        <taxon>Bacteria</taxon>
        <taxon>Pseudomonadati</taxon>
        <taxon>Pseudomonadota</taxon>
        <taxon>Alphaproteobacteria</taxon>
        <taxon>Hyphomicrobiales</taxon>
        <taxon>Boseaceae</taxon>
        <taxon>Bosea</taxon>
    </lineage>
</organism>
<dbReference type="Proteomes" id="UP000037822">
    <property type="component" value="Unassembled WGS sequence"/>
</dbReference>
<dbReference type="GO" id="GO:0016878">
    <property type="term" value="F:acid-thiol ligase activity"/>
    <property type="evidence" value="ECO:0007669"/>
    <property type="project" value="UniProtKB-ARBA"/>
</dbReference>
<gene>
    <name evidence="3" type="ORF">AE618_23270</name>
</gene>
<evidence type="ECO:0000313" key="4">
    <source>
        <dbReference type="Proteomes" id="UP000037822"/>
    </source>
</evidence>
<dbReference type="InterPro" id="IPR020845">
    <property type="entry name" value="AMP-binding_CS"/>
</dbReference>
<sequence>MTIDEAAYFDRLRALQSAAWPEGVPRQPHFPLGEIAVSDHLREWARRQPDKPACIFYGREVSYAELDNLSDRFAALLHARGLRSGDRIAVFLPNCPQFMLAFFAILKLGCVHVPVNPLFREAELAYELNDTGARVIVCLDSLMPLLRQVRDQTSVETVFVTSFAEMLPAMPTMPVPQALLQPKIACDDAIELLPALAQVTTPAPVIAVDLDAVAALNYTGGTTGMPKGCIHTQRDMLYTAGTSLAASFELSPDDVVVNFVPIFWIAGEDTGLLFPMVAGATVVLMARWDAVGFMTAVEHYEASFAYLLVDNTVEILEHPASASFDLTSLRKVRVSSFVKKLNPDFRARWRALTGAGMIEAAWGMTETHTMDTFTIGMQGDDFDLLSQPVFVGLPVPGTDFKICDFDSGALMPLGETGEICVRTPSLFKGYWNRPEASTEAIRGGFLHTGDIGVIDEEGYLHFLGRRKEMLKVKGMSVFPAEIEAMLGQHPGIAGSGVIGREDPERGQVPVAFIALAEDAAGLDAAGLAAWCRERMAAYKVPEIRIVQALPMTATGKVKKEELRALL</sequence>